<name>A0ABQ7GY53_DUNSA</name>
<dbReference type="Proteomes" id="UP000815325">
    <property type="component" value="Unassembled WGS sequence"/>
</dbReference>
<proteinExistence type="predicted"/>
<feature type="coiled-coil region" evidence="1">
    <location>
        <begin position="25"/>
        <end position="52"/>
    </location>
</feature>
<feature type="coiled-coil region" evidence="1">
    <location>
        <begin position="439"/>
        <end position="543"/>
    </location>
</feature>
<evidence type="ECO:0000313" key="4">
    <source>
        <dbReference type="Proteomes" id="UP000815325"/>
    </source>
</evidence>
<evidence type="ECO:0000313" key="3">
    <source>
        <dbReference type="EMBL" id="KAF5839531.1"/>
    </source>
</evidence>
<keyword evidence="1" id="KW-0175">Coiled coil</keyword>
<evidence type="ECO:0000256" key="2">
    <source>
        <dbReference type="SAM" id="MobiDB-lite"/>
    </source>
</evidence>
<feature type="compositionally biased region" description="Low complexity" evidence="2">
    <location>
        <begin position="234"/>
        <end position="245"/>
    </location>
</feature>
<feature type="region of interest" description="Disordered" evidence="2">
    <location>
        <begin position="585"/>
        <end position="604"/>
    </location>
</feature>
<feature type="coiled-coil region" evidence="1">
    <location>
        <begin position="96"/>
        <end position="218"/>
    </location>
</feature>
<comment type="caution">
    <text evidence="3">The sequence shown here is derived from an EMBL/GenBank/DDBJ whole genome shotgun (WGS) entry which is preliminary data.</text>
</comment>
<feature type="region of interest" description="Disordered" evidence="2">
    <location>
        <begin position="220"/>
        <end position="264"/>
    </location>
</feature>
<dbReference type="EMBL" id="MU069540">
    <property type="protein sequence ID" value="KAF5839531.1"/>
    <property type="molecule type" value="Genomic_DNA"/>
</dbReference>
<organism evidence="3 4">
    <name type="scientific">Dunaliella salina</name>
    <name type="common">Green alga</name>
    <name type="synonym">Protococcus salinus</name>
    <dbReference type="NCBI Taxonomy" id="3046"/>
    <lineage>
        <taxon>Eukaryota</taxon>
        <taxon>Viridiplantae</taxon>
        <taxon>Chlorophyta</taxon>
        <taxon>core chlorophytes</taxon>
        <taxon>Chlorophyceae</taxon>
        <taxon>CS clade</taxon>
        <taxon>Chlamydomonadales</taxon>
        <taxon>Dunaliellaceae</taxon>
        <taxon>Dunaliella</taxon>
    </lineage>
</organism>
<keyword evidence="4" id="KW-1185">Reference proteome</keyword>
<dbReference type="SUPFAM" id="SSF57997">
    <property type="entry name" value="Tropomyosin"/>
    <property type="match status" value="2"/>
</dbReference>
<feature type="coiled-coil region" evidence="1">
    <location>
        <begin position="664"/>
        <end position="698"/>
    </location>
</feature>
<feature type="coiled-coil region" evidence="1">
    <location>
        <begin position="320"/>
        <end position="399"/>
    </location>
</feature>
<reference evidence="3" key="1">
    <citation type="submission" date="2017-08" db="EMBL/GenBank/DDBJ databases">
        <authorList>
            <person name="Polle J.E."/>
            <person name="Barry K."/>
            <person name="Cushman J."/>
            <person name="Schmutz J."/>
            <person name="Tran D."/>
            <person name="Hathwaick L.T."/>
            <person name="Yim W.C."/>
            <person name="Jenkins J."/>
            <person name="Mckie-Krisberg Z.M."/>
            <person name="Prochnik S."/>
            <person name="Lindquist E."/>
            <person name="Dockter R.B."/>
            <person name="Adam C."/>
            <person name="Molina H."/>
            <person name="Bunkerborg J."/>
            <person name="Jin E."/>
            <person name="Buchheim M."/>
            <person name="Magnuson J."/>
        </authorList>
    </citation>
    <scope>NUCLEOTIDE SEQUENCE</scope>
    <source>
        <strain evidence="3">CCAP 19/18</strain>
    </source>
</reference>
<gene>
    <name evidence="3" type="ORF">DUNSADRAFT_504</name>
</gene>
<protein>
    <submittedName>
        <fullName evidence="3">Uncharacterized protein</fullName>
    </submittedName>
</protein>
<dbReference type="Gene3D" id="1.10.287.1490">
    <property type="match status" value="1"/>
</dbReference>
<sequence length="800" mass="88428">MQEGSRATAGSDLSSFEYAGNQDELLQLRAGLNEKELELIELREQHVQLAIQTLQQVLLEARHKISVLKHMPQSTFDGAMTLPCLVGLTDTSLGGIQALEQVLAEARHKISALKHTGNEQKQQIASLQAQLSVPSPDEHRIEQLQHQLTQAFQTELQAAQQRASQLEEGANAATAENEGLRQALAEREKQVAELGGKHQELKQQVLDLRDHVLGAEQKLAAEVSRSLPSSQADPATTTNNNNAPAMEQPAGHQHTQAGQRSAADGAAAASAAAAAAQQAASASQVLELQQQMLTMAMKLQSREFQARRYKEALARRDAQIAQLQSSAQQSHQQRQEMQERDRIIRKMLGDLEELENEKRDASLKREALQKRCEQAESTAAKAQAKLQSALDQLHRVSAQPSPPSSSLQLRGAPTGALQVACIGDNNSAGLPVETSAGELTLLRHRCLDAEQRLEAEELRCVEAVRQMESAKQRTLEAQKYADEARRRVLALEVRNEDNERSLSEAKRTLERQEQRAELAERAVRGLELQVVDADRRAKQAELLCCNAEQRVRETESRSGEAGRLARGEALRAADAEARMKAAEAHQATAERKAADTETQLRDTERRLRDVDRQLSELSCKWRDSDRQRQSLDAVLSSAEIVARQARTECDAELQHMQQVAESWREAMSHDLDELRVALEQALTQKGAAELKAAELEAEIGRQARLASRSESEEVVRSMLESRLRTCEQSLAARDSTIAQLQAAVSAAQGESCQAMQSLSCELEAKSLALADAEMRFSELEALMQRIIGRTSALHDQVYYC</sequence>
<accession>A0ABQ7GY53</accession>
<evidence type="ECO:0000256" key="1">
    <source>
        <dbReference type="SAM" id="Coils"/>
    </source>
</evidence>